<accession>W4SNI9</accession>
<gene>
    <name evidence="2" type="ORF">XPR_4537</name>
</gene>
<sequence>GGSAAGRGRRCRCNTRACRSGGLGRCRRAARDCPCSGESDQHRRRHVRHQCRRRGRHGGQPTVTTGQGRHRHPRCGIAGSTHPRGRSGKAQAATAGLDRHEGHRPGGRAETAVGDAGCGTAGQRVSAVADRWPGVDRRGGRRLAGGASAQTFAAAAVAAASVRFRAGRCCGRRRRAAGRCAGHRTQRARCAARPRIRAGRSARGRTRPADAATAVRCAAPRAAAVRACRRAAGGRQRGLAL</sequence>
<protein>
    <submittedName>
        <fullName evidence="2">Uncharacterized protein</fullName>
    </submittedName>
</protein>
<dbReference type="Proteomes" id="UP000019084">
    <property type="component" value="Unassembled WGS sequence"/>
</dbReference>
<evidence type="ECO:0000313" key="2">
    <source>
        <dbReference type="EMBL" id="GAE57902.1"/>
    </source>
</evidence>
<feature type="compositionally biased region" description="Basic residues" evidence="1">
    <location>
        <begin position="42"/>
        <end position="57"/>
    </location>
</feature>
<proteinExistence type="predicted"/>
<reference evidence="2 3" key="1">
    <citation type="submission" date="2014-01" db="EMBL/GenBank/DDBJ databases">
        <title>Genome sequence and analysis of Xanthomonas arboricola pv. pruni.</title>
        <authorList>
            <person name="Fujikawa T."/>
            <person name="Nakazono-Nagaoka E."/>
        </authorList>
    </citation>
    <scope>NUCLEOTIDE SEQUENCE [LARGE SCALE GENOMIC DNA]</scope>
    <source>
        <strain evidence="3">MAFF 301420</strain>
    </source>
</reference>
<dbReference type="EMBL" id="BAVC01000386">
    <property type="protein sequence ID" value="GAE57902.1"/>
    <property type="molecule type" value="Genomic_DNA"/>
</dbReference>
<dbReference type="AlphaFoldDB" id="W4SNI9"/>
<name>W4SNI9_9XANT</name>
<evidence type="ECO:0000313" key="3">
    <source>
        <dbReference type="Proteomes" id="UP000019084"/>
    </source>
</evidence>
<evidence type="ECO:0000256" key="1">
    <source>
        <dbReference type="SAM" id="MobiDB-lite"/>
    </source>
</evidence>
<feature type="region of interest" description="Disordered" evidence="1">
    <location>
        <begin position="35"/>
        <end position="118"/>
    </location>
</feature>
<comment type="caution">
    <text evidence="2">The sequence shown here is derived from an EMBL/GenBank/DDBJ whole genome shotgun (WGS) entry which is preliminary data.</text>
</comment>
<feature type="non-terminal residue" evidence="2">
    <location>
        <position position="1"/>
    </location>
</feature>
<organism evidence="2 3">
    <name type="scientific">Xanthomonas arboricola pv. pruni MAFF 301420</name>
    <dbReference type="NCBI Taxonomy" id="1418095"/>
    <lineage>
        <taxon>Bacteria</taxon>
        <taxon>Pseudomonadati</taxon>
        <taxon>Pseudomonadota</taxon>
        <taxon>Gammaproteobacteria</taxon>
        <taxon>Lysobacterales</taxon>
        <taxon>Lysobacteraceae</taxon>
        <taxon>Xanthomonas</taxon>
    </lineage>
</organism>
<feature type="non-terminal residue" evidence="2">
    <location>
        <position position="241"/>
    </location>
</feature>